<protein>
    <submittedName>
        <fullName evidence="1">Uncharacterized protein</fullName>
    </submittedName>
</protein>
<sequence>MLVQEIASTVRSIIENDHVNGWVNGRVFEVDGGIRL</sequence>
<dbReference type="Proteomes" id="UP000001317">
    <property type="component" value="Chromosome"/>
</dbReference>
<evidence type="ECO:0000313" key="1">
    <source>
        <dbReference type="EMBL" id="ABZ77420.1"/>
    </source>
</evidence>
<dbReference type="EMBL" id="CP000931">
    <property type="protein sequence ID" value="ABZ77420.1"/>
    <property type="molecule type" value="Genomic_DNA"/>
</dbReference>
<dbReference type="KEGG" id="shl:Shal_2871"/>
<name>B0TMR0_SHEHH</name>
<keyword evidence="2" id="KW-1185">Reference proteome</keyword>
<organism evidence="1 2">
    <name type="scientific">Shewanella halifaxensis (strain HAW-EB4)</name>
    <dbReference type="NCBI Taxonomy" id="458817"/>
    <lineage>
        <taxon>Bacteria</taxon>
        <taxon>Pseudomonadati</taxon>
        <taxon>Pseudomonadota</taxon>
        <taxon>Gammaproteobacteria</taxon>
        <taxon>Alteromonadales</taxon>
        <taxon>Shewanellaceae</taxon>
        <taxon>Shewanella</taxon>
    </lineage>
</organism>
<dbReference type="OrthoDB" id="9806974at2"/>
<dbReference type="AlphaFoldDB" id="B0TMR0"/>
<proteinExistence type="predicted"/>
<dbReference type="STRING" id="458817.Shal_2871"/>
<gene>
    <name evidence="1" type="ordered locus">Shal_2871</name>
</gene>
<evidence type="ECO:0000313" key="2">
    <source>
        <dbReference type="Proteomes" id="UP000001317"/>
    </source>
</evidence>
<reference evidence="1" key="1">
    <citation type="submission" date="2008-01" db="EMBL/GenBank/DDBJ databases">
        <title>Complete sequence of Shewanella halifaxensis HAW-EB4.</title>
        <authorList>
            <consortium name="US DOE Joint Genome Institute"/>
            <person name="Copeland A."/>
            <person name="Lucas S."/>
            <person name="Lapidus A."/>
            <person name="Glavina del Rio T."/>
            <person name="Dalin E."/>
            <person name="Tice H."/>
            <person name="Bruce D."/>
            <person name="Goodwin L."/>
            <person name="Pitluck S."/>
            <person name="Sims D."/>
            <person name="Brettin T."/>
            <person name="Detter J.C."/>
            <person name="Han C."/>
            <person name="Kuske C.R."/>
            <person name="Schmutz J."/>
            <person name="Larimer F."/>
            <person name="Land M."/>
            <person name="Hauser L."/>
            <person name="Kyrpides N."/>
            <person name="Kim E."/>
            <person name="Zhao J.-S."/>
            <person name="Richardson P."/>
        </authorList>
    </citation>
    <scope>NUCLEOTIDE SEQUENCE [LARGE SCALE GENOMIC DNA]</scope>
    <source>
        <strain evidence="1">HAW-EB4</strain>
    </source>
</reference>
<accession>B0TMR0</accession>
<dbReference type="HOGENOM" id="CLU_010194_47_13_6"/>